<dbReference type="Gene3D" id="3.40.50.150">
    <property type="entry name" value="Vaccinia Virus protein VP39"/>
    <property type="match status" value="2"/>
</dbReference>
<dbReference type="STRING" id="1504633.A0A2T7E157"/>
<dbReference type="PANTHER" id="PTHR31009">
    <property type="entry name" value="S-ADENOSYL-L-METHIONINE:CARBOXYL METHYLTRANSFERASE FAMILY PROTEIN"/>
    <property type="match status" value="1"/>
</dbReference>
<evidence type="ECO:0000313" key="5">
    <source>
        <dbReference type="Proteomes" id="UP000244336"/>
    </source>
</evidence>
<protein>
    <recommendedName>
        <fullName evidence="6">SAM dependent carboxyl methyltransferase</fullName>
    </recommendedName>
</protein>
<gene>
    <name evidence="4" type="ORF">GQ55_4G285900</name>
</gene>
<dbReference type="GO" id="GO:0046872">
    <property type="term" value="F:metal ion binding"/>
    <property type="evidence" value="ECO:0007669"/>
    <property type="project" value="UniProtKB-KW"/>
</dbReference>
<dbReference type="EMBL" id="CM009752">
    <property type="protein sequence ID" value="PUZ61559.1"/>
    <property type="molecule type" value="Genomic_DNA"/>
</dbReference>
<sequence>MRMERDFHMVKGEGETSYTTNSRLQQKALLETKPVLEEAVRQVCSALLPPNLVVCDLGWGSAGHNMVGIQFFLNDLPGNDFNHIFQSVERFKNSVTTHHKGERLLPFYIAGLSGSYYTRLFPSQSVHLFHSSYSLHWHSHDGLVVGGKMVLTFLGRKEEDVYSGNLNYLYELLAQSLRSLVDKGLVEEDKLNSFNLPMYGPSIDEVKAAVKQTGLFDINKIKLFESNWDPYDDNSEDDNVQYSIQSGVNVAKCLRAVMETIFVSHFGESILGTLFKEFASKVAEYLEREKTKYTVIVLSLKRR</sequence>
<dbReference type="InterPro" id="IPR005299">
    <property type="entry name" value="MeTrfase_7"/>
</dbReference>
<dbReference type="Gene3D" id="1.10.1200.270">
    <property type="entry name" value="Methyltransferase, alpha-helical capping domain"/>
    <property type="match status" value="1"/>
</dbReference>
<evidence type="ECO:0000256" key="3">
    <source>
        <dbReference type="ARBA" id="ARBA00022842"/>
    </source>
</evidence>
<name>A0A2T7E157_9POAL</name>
<organism evidence="4 5">
    <name type="scientific">Panicum hallii var. hallii</name>
    <dbReference type="NCBI Taxonomy" id="1504633"/>
    <lineage>
        <taxon>Eukaryota</taxon>
        <taxon>Viridiplantae</taxon>
        <taxon>Streptophyta</taxon>
        <taxon>Embryophyta</taxon>
        <taxon>Tracheophyta</taxon>
        <taxon>Spermatophyta</taxon>
        <taxon>Magnoliopsida</taxon>
        <taxon>Liliopsida</taxon>
        <taxon>Poales</taxon>
        <taxon>Poaceae</taxon>
        <taxon>PACMAD clade</taxon>
        <taxon>Panicoideae</taxon>
        <taxon>Panicodae</taxon>
        <taxon>Paniceae</taxon>
        <taxon>Panicinae</taxon>
        <taxon>Panicum</taxon>
        <taxon>Panicum sect. Panicum</taxon>
    </lineage>
</organism>
<dbReference type="InterPro" id="IPR042086">
    <property type="entry name" value="MeTrfase_capping"/>
</dbReference>
<evidence type="ECO:0000256" key="2">
    <source>
        <dbReference type="ARBA" id="ARBA00022723"/>
    </source>
</evidence>
<dbReference type="SUPFAM" id="SSF53335">
    <property type="entry name" value="S-adenosyl-L-methionine-dependent methyltransferases"/>
    <property type="match status" value="1"/>
</dbReference>
<dbReference type="Proteomes" id="UP000244336">
    <property type="component" value="Chromosome 4"/>
</dbReference>
<comment type="similarity">
    <text evidence="1">Belongs to the methyltransferase superfamily. Type-7 methyltransferase family. SABATH subfamily.</text>
</comment>
<reference evidence="4 5" key="1">
    <citation type="submission" date="2018-04" db="EMBL/GenBank/DDBJ databases">
        <title>WGS assembly of Panicum hallii var. hallii HAL2.</title>
        <authorList>
            <person name="Lovell J."/>
            <person name="Jenkins J."/>
            <person name="Lowry D."/>
            <person name="Mamidi S."/>
            <person name="Sreedasyam A."/>
            <person name="Weng X."/>
            <person name="Barry K."/>
            <person name="Bonette J."/>
            <person name="Campitelli B."/>
            <person name="Daum C."/>
            <person name="Gordon S."/>
            <person name="Gould B."/>
            <person name="Lipzen A."/>
            <person name="MacQueen A."/>
            <person name="Palacio-Mejia J."/>
            <person name="Plott C."/>
            <person name="Shakirov E."/>
            <person name="Shu S."/>
            <person name="Yoshinaga Y."/>
            <person name="Zane M."/>
            <person name="Rokhsar D."/>
            <person name="Grimwood J."/>
            <person name="Schmutz J."/>
            <person name="Juenger T."/>
        </authorList>
    </citation>
    <scope>NUCLEOTIDE SEQUENCE [LARGE SCALE GENOMIC DNA]</scope>
    <source>
        <strain evidence="5">cv. HAL2</strain>
    </source>
</reference>
<evidence type="ECO:0008006" key="6">
    <source>
        <dbReference type="Google" id="ProtNLM"/>
    </source>
</evidence>
<keyword evidence="2" id="KW-0479">Metal-binding</keyword>
<dbReference type="OrthoDB" id="742322at2759"/>
<proteinExistence type="inferred from homology"/>
<evidence type="ECO:0000313" key="4">
    <source>
        <dbReference type="EMBL" id="PUZ61559.1"/>
    </source>
</evidence>
<keyword evidence="3" id="KW-0460">Magnesium</keyword>
<dbReference type="Gramene" id="PUZ61559">
    <property type="protein sequence ID" value="PUZ61559"/>
    <property type="gene ID" value="GQ55_4G285900"/>
</dbReference>
<dbReference type="Pfam" id="PF03492">
    <property type="entry name" value="Methyltransf_7"/>
    <property type="match status" value="2"/>
</dbReference>
<dbReference type="AlphaFoldDB" id="A0A2T7E157"/>
<dbReference type="GO" id="GO:0008168">
    <property type="term" value="F:methyltransferase activity"/>
    <property type="evidence" value="ECO:0007669"/>
    <property type="project" value="InterPro"/>
</dbReference>
<evidence type="ECO:0000256" key="1">
    <source>
        <dbReference type="ARBA" id="ARBA00008908"/>
    </source>
</evidence>
<accession>A0A2T7E157</accession>
<keyword evidence="5" id="KW-1185">Reference proteome</keyword>
<dbReference type="InterPro" id="IPR029063">
    <property type="entry name" value="SAM-dependent_MTases_sf"/>
</dbReference>